<proteinExistence type="predicted"/>
<evidence type="ECO:0000313" key="1">
    <source>
        <dbReference type="EMBL" id="RUO21812.1"/>
    </source>
</evidence>
<sequence>MKHLGLVLLVVFLSACSNKQLFDITQETKRNECRRLPPNQYEECMRDVETSFEEYMRKRQEVVEH</sequence>
<dbReference type="RefSeq" id="WP_126790986.1">
    <property type="nucleotide sequence ID" value="NZ_PIPI01000001.1"/>
</dbReference>
<dbReference type="EMBL" id="PIPI01000001">
    <property type="protein sequence ID" value="RUO21812.1"/>
    <property type="molecule type" value="Genomic_DNA"/>
</dbReference>
<keyword evidence="2" id="KW-1185">Reference proteome</keyword>
<evidence type="ECO:0000313" key="2">
    <source>
        <dbReference type="Proteomes" id="UP000288212"/>
    </source>
</evidence>
<reference evidence="1 2" key="1">
    <citation type="journal article" date="2011" name="Front. Microbiol.">
        <title>Genomic signatures of strain selection and enhancement in Bacillus atrophaeus var. globigii, a historical biowarfare simulant.</title>
        <authorList>
            <person name="Gibbons H.S."/>
            <person name="Broomall S.M."/>
            <person name="McNew L.A."/>
            <person name="Daligault H."/>
            <person name="Chapman C."/>
            <person name="Bruce D."/>
            <person name="Karavis M."/>
            <person name="Krepps M."/>
            <person name="McGregor P.A."/>
            <person name="Hong C."/>
            <person name="Park K.H."/>
            <person name="Akmal A."/>
            <person name="Feldman A."/>
            <person name="Lin J.S."/>
            <person name="Chang W.E."/>
            <person name="Higgs B.W."/>
            <person name="Demirev P."/>
            <person name="Lindquist J."/>
            <person name="Liem A."/>
            <person name="Fochler E."/>
            <person name="Read T.D."/>
            <person name="Tapia R."/>
            <person name="Johnson S."/>
            <person name="Bishop-Lilly K.A."/>
            <person name="Detter C."/>
            <person name="Han C."/>
            <person name="Sozhamannan S."/>
            <person name="Rosenzweig C.N."/>
            <person name="Skowronski E.W."/>
        </authorList>
    </citation>
    <scope>NUCLEOTIDE SEQUENCE [LARGE SCALE GENOMIC DNA]</scope>
    <source>
        <strain evidence="1 2">AK5</strain>
    </source>
</reference>
<dbReference type="PROSITE" id="PS51257">
    <property type="entry name" value="PROKAR_LIPOPROTEIN"/>
    <property type="match status" value="1"/>
</dbReference>
<evidence type="ECO:0008006" key="3">
    <source>
        <dbReference type="Google" id="ProtNLM"/>
    </source>
</evidence>
<dbReference type="OrthoDB" id="6387823at2"/>
<dbReference type="Proteomes" id="UP000288212">
    <property type="component" value="Unassembled WGS sequence"/>
</dbReference>
<organism evidence="1 2">
    <name type="scientific">Aliidiomarina haloalkalitolerans</name>
    <dbReference type="NCBI Taxonomy" id="859059"/>
    <lineage>
        <taxon>Bacteria</taxon>
        <taxon>Pseudomonadati</taxon>
        <taxon>Pseudomonadota</taxon>
        <taxon>Gammaproteobacteria</taxon>
        <taxon>Alteromonadales</taxon>
        <taxon>Idiomarinaceae</taxon>
        <taxon>Aliidiomarina</taxon>
    </lineage>
</organism>
<name>A0A432VYS7_9GAMM</name>
<comment type="caution">
    <text evidence="1">The sequence shown here is derived from an EMBL/GenBank/DDBJ whole genome shotgun (WGS) entry which is preliminary data.</text>
</comment>
<gene>
    <name evidence="1" type="ORF">CWE06_02895</name>
</gene>
<protein>
    <recommendedName>
        <fullName evidence="3">Lipoprotein</fullName>
    </recommendedName>
</protein>
<dbReference type="AlphaFoldDB" id="A0A432VYS7"/>
<accession>A0A432VYS7</accession>